<dbReference type="CDD" id="cd15898">
    <property type="entry name" value="EFh_PI-PLC"/>
    <property type="match status" value="1"/>
</dbReference>
<feature type="compositionally biased region" description="Basic and acidic residues" evidence="7">
    <location>
        <begin position="423"/>
        <end position="433"/>
    </location>
</feature>
<dbReference type="SUPFAM" id="SSF49562">
    <property type="entry name" value="C2 domain (Calcium/lipid-binding domain, CaLB)"/>
    <property type="match status" value="1"/>
</dbReference>
<dbReference type="InterPro" id="IPR001192">
    <property type="entry name" value="PI-PLC_fam"/>
</dbReference>
<dbReference type="SMART" id="SM00149">
    <property type="entry name" value="PLCYc"/>
    <property type="match status" value="1"/>
</dbReference>
<dbReference type="SUPFAM" id="SSF47473">
    <property type="entry name" value="EF-hand"/>
    <property type="match status" value="1"/>
</dbReference>
<dbReference type="PROSITE" id="PS50008">
    <property type="entry name" value="PIPLC_Y_DOMAIN"/>
    <property type="match status" value="1"/>
</dbReference>
<dbReference type="GO" id="GO:0005509">
    <property type="term" value="F:calcium ion binding"/>
    <property type="evidence" value="ECO:0007669"/>
    <property type="project" value="InterPro"/>
</dbReference>
<dbReference type="EC" id="3.1.4.11" evidence="1 6"/>
<evidence type="ECO:0000313" key="12">
    <source>
        <dbReference type="Proteomes" id="UP000015354"/>
    </source>
</evidence>
<dbReference type="CDD" id="cd00275">
    <property type="entry name" value="C2_PLC_like"/>
    <property type="match status" value="1"/>
</dbReference>
<dbReference type="PROSITE" id="PS50007">
    <property type="entry name" value="PIPLC_X_DOMAIN"/>
    <property type="match status" value="1"/>
</dbReference>
<dbReference type="InterPro" id="IPR017946">
    <property type="entry name" value="PLC-like_Pdiesterase_TIM-brl"/>
</dbReference>
<dbReference type="Gene3D" id="2.60.40.150">
    <property type="entry name" value="C2 domain"/>
    <property type="match status" value="1"/>
</dbReference>
<sequence>MGAICCKTGNNFESKSSKYIAACQRLTEDFFREKKPKEADARVFFASMKMAVRSLLCCQPDEAQEFMIRAYSNNTELSAAFDSFSSKKGGKPPHASMNRARVMSIWMKYDEDNSGDLVYSELKKLVKGMNFPDSLSKKILSRVKDTNKCVTYPQFEKGYMEATTFKELGFVFDELAHHRTEMNRATFMHFLRNTQGENVDDASVEELMLSLGSADGREIDKTEFLEFLSSPEHNSFIKKEKLFNVYQDMTRPICDYFINSSHNTYLTGDQLASKSSTDMYRKALLEGCRCVELDCWNGSKDEPVVYHGHTRTSKILFSDCIKAIKDTAFQNSPFPVILSLEVHTNLTQQDRMADIMVEIFGELLLKPAWGSGEPPTYSFSPEQLKNKILVKTKRGNFASEPGVDKDEDDEDDDVVTPSVSVNEDYKKAKEERKKDEKVDISEKLSAAVCIESTGYKGVDDLSYLSTRQPYNCSSLSEGKAKKLYQQNFEAFVKINQKCLSRIYPAGIRFDSSNYNPQIYWNCGCQIVALNWQSTKTFEWRFNRSFFLDNGNCGYLLKPEELCAPNTGVPKSSDKRSIFVSIISGFCLPKAKHNSDIVDPYVSLFIEGPDTDSNPKKTKAISDNGIHPVWHGLDGSEFAWEVSDWSMSSLVTQVFDKGSNGLIGENILPLRIINKGYRHVSLHDVSGQPIPGAALMINVSYI</sequence>
<evidence type="ECO:0000256" key="2">
    <source>
        <dbReference type="ARBA" id="ARBA00022801"/>
    </source>
</evidence>
<dbReference type="Pfam" id="PF00168">
    <property type="entry name" value="C2"/>
    <property type="match status" value="1"/>
</dbReference>
<dbReference type="Proteomes" id="UP000015354">
    <property type="component" value="Unassembled WGS sequence"/>
</dbReference>
<dbReference type="CDD" id="cd08558">
    <property type="entry name" value="PI-PLCc_eukaryota"/>
    <property type="match status" value="1"/>
</dbReference>
<evidence type="ECO:0000256" key="5">
    <source>
        <dbReference type="ARBA" id="ARBA00023224"/>
    </source>
</evidence>
<dbReference type="SUPFAM" id="SSF51695">
    <property type="entry name" value="PLC-like phosphodiesterases"/>
    <property type="match status" value="1"/>
</dbReference>
<dbReference type="EMBL" id="ATMH01007763">
    <property type="protein sequence ID" value="EPY23323.1"/>
    <property type="molecule type" value="Genomic_DNA"/>
</dbReference>
<dbReference type="GO" id="GO:0016042">
    <property type="term" value="P:lipid catabolic process"/>
    <property type="evidence" value="ECO:0007669"/>
    <property type="project" value="UniProtKB-KW"/>
</dbReference>
<dbReference type="AlphaFoldDB" id="S9U300"/>
<evidence type="ECO:0000256" key="7">
    <source>
        <dbReference type="SAM" id="MobiDB-lite"/>
    </source>
</evidence>
<feature type="domain" description="EF-hand" evidence="10">
    <location>
        <begin position="97"/>
        <end position="132"/>
    </location>
</feature>
<keyword evidence="4 6" id="KW-0443">Lipid metabolism</keyword>
<dbReference type="SMART" id="SM00239">
    <property type="entry name" value="C2"/>
    <property type="match status" value="1"/>
</dbReference>
<dbReference type="InterPro" id="IPR001711">
    <property type="entry name" value="PLipase_C_Pinositol-sp_Y"/>
</dbReference>
<dbReference type="InterPro" id="IPR000008">
    <property type="entry name" value="C2_dom"/>
</dbReference>
<feature type="domain" description="C2" evidence="8">
    <location>
        <begin position="557"/>
        <end position="689"/>
    </location>
</feature>
<dbReference type="PROSITE" id="PS50004">
    <property type="entry name" value="C2"/>
    <property type="match status" value="1"/>
</dbReference>
<dbReference type="InterPro" id="IPR000909">
    <property type="entry name" value="PLipase_C_PInositol-sp_X_dom"/>
</dbReference>
<dbReference type="GO" id="GO:0004435">
    <property type="term" value="F:phosphatidylinositol-4,5-bisphosphate phospholipase C activity"/>
    <property type="evidence" value="ECO:0007669"/>
    <property type="project" value="UniProtKB-EC"/>
</dbReference>
<dbReference type="InterPro" id="IPR011992">
    <property type="entry name" value="EF-hand-dom_pair"/>
</dbReference>
<dbReference type="Pfam" id="PF00388">
    <property type="entry name" value="PI-PLC-X"/>
    <property type="match status" value="1"/>
</dbReference>
<evidence type="ECO:0000259" key="8">
    <source>
        <dbReference type="PROSITE" id="PS50004"/>
    </source>
</evidence>
<evidence type="ECO:0000256" key="6">
    <source>
        <dbReference type="RuleBase" id="RU361133"/>
    </source>
</evidence>
<feature type="compositionally biased region" description="Acidic residues" evidence="7">
    <location>
        <begin position="405"/>
        <end position="414"/>
    </location>
</feature>
<dbReference type="InterPro" id="IPR002048">
    <property type="entry name" value="EF_hand_dom"/>
</dbReference>
<protein>
    <recommendedName>
        <fullName evidence="1 6">Phosphoinositide phospholipase C</fullName>
        <ecNumber evidence="1 6">3.1.4.11</ecNumber>
    </recommendedName>
</protein>
<dbReference type="GO" id="GO:0048015">
    <property type="term" value="P:phosphatidylinositol-mediated signaling"/>
    <property type="evidence" value="ECO:0007669"/>
    <property type="project" value="TreeGrafter"/>
</dbReference>
<organism evidence="11 12">
    <name type="scientific">Strigomonas culicis</name>
    <dbReference type="NCBI Taxonomy" id="28005"/>
    <lineage>
        <taxon>Eukaryota</taxon>
        <taxon>Discoba</taxon>
        <taxon>Euglenozoa</taxon>
        <taxon>Kinetoplastea</taxon>
        <taxon>Metakinetoplastina</taxon>
        <taxon>Trypanosomatida</taxon>
        <taxon>Trypanosomatidae</taxon>
        <taxon>Strigomonadinae</taxon>
        <taxon>Strigomonas</taxon>
    </lineage>
</organism>
<evidence type="ECO:0000259" key="9">
    <source>
        <dbReference type="PROSITE" id="PS50008"/>
    </source>
</evidence>
<accession>S9U300</accession>
<gene>
    <name evidence="11" type="ORF">STCU_07763</name>
</gene>
<dbReference type="PANTHER" id="PTHR10336">
    <property type="entry name" value="PHOSPHOINOSITIDE-SPECIFIC PHOSPHOLIPASE C FAMILY PROTEIN"/>
    <property type="match status" value="1"/>
</dbReference>
<keyword evidence="2 6" id="KW-0378">Hydrolase</keyword>
<dbReference type="OrthoDB" id="269822at2759"/>
<dbReference type="SMART" id="SM00148">
    <property type="entry name" value="PLCXc"/>
    <property type="match status" value="1"/>
</dbReference>
<dbReference type="PANTHER" id="PTHR10336:SF36">
    <property type="entry name" value="1-PHOSPHATIDYLINOSITOL 4,5-BISPHOSPHATE PHOSPHODIESTERASE BETA-4"/>
    <property type="match status" value="1"/>
</dbReference>
<dbReference type="Gene3D" id="1.10.238.10">
    <property type="entry name" value="EF-hand"/>
    <property type="match status" value="1"/>
</dbReference>
<comment type="caution">
    <text evidence="11">The sequence shown here is derived from an EMBL/GenBank/DDBJ whole genome shotgun (WGS) entry which is preliminary data.</text>
</comment>
<name>S9U300_9TRYP</name>
<evidence type="ECO:0000313" key="11">
    <source>
        <dbReference type="EMBL" id="EPY23323.1"/>
    </source>
</evidence>
<dbReference type="Gene3D" id="3.20.20.190">
    <property type="entry name" value="Phosphatidylinositol (PI) phosphodiesterase"/>
    <property type="match status" value="1"/>
</dbReference>
<keyword evidence="3 6" id="KW-0442">Lipid degradation</keyword>
<evidence type="ECO:0000259" key="10">
    <source>
        <dbReference type="PROSITE" id="PS50222"/>
    </source>
</evidence>
<keyword evidence="5" id="KW-0807">Transducer</keyword>
<dbReference type="PROSITE" id="PS50222">
    <property type="entry name" value="EF_HAND_2"/>
    <property type="match status" value="1"/>
</dbReference>
<dbReference type="InterPro" id="IPR035892">
    <property type="entry name" value="C2_domain_sf"/>
</dbReference>
<dbReference type="PRINTS" id="PR00390">
    <property type="entry name" value="PHPHLIPASEC"/>
</dbReference>
<evidence type="ECO:0000256" key="1">
    <source>
        <dbReference type="ARBA" id="ARBA00012368"/>
    </source>
</evidence>
<feature type="region of interest" description="Disordered" evidence="7">
    <location>
        <begin position="398"/>
        <end position="433"/>
    </location>
</feature>
<reference evidence="11 12" key="1">
    <citation type="journal article" date="2013" name="PLoS ONE">
        <title>Predicting the Proteins of Angomonas deanei, Strigomonas culicis and Their Respective Endosymbionts Reveals New Aspects of the Trypanosomatidae Family.</title>
        <authorList>
            <person name="Motta M.C."/>
            <person name="Martins A.C."/>
            <person name="de Souza S.S."/>
            <person name="Catta-Preta C.M."/>
            <person name="Silva R."/>
            <person name="Klein C.C."/>
            <person name="de Almeida L.G."/>
            <person name="de Lima Cunha O."/>
            <person name="Ciapina L.P."/>
            <person name="Brocchi M."/>
            <person name="Colabardini A.C."/>
            <person name="de Araujo Lima B."/>
            <person name="Machado C.R."/>
            <person name="de Almeida Soares C.M."/>
            <person name="Probst C.M."/>
            <person name="de Menezes C.B."/>
            <person name="Thompson C.E."/>
            <person name="Bartholomeu D.C."/>
            <person name="Gradia D.F."/>
            <person name="Pavoni D.P."/>
            <person name="Grisard E.C."/>
            <person name="Fantinatti-Garboggini F."/>
            <person name="Marchini F.K."/>
            <person name="Rodrigues-Luiz G.F."/>
            <person name="Wagner G."/>
            <person name="Goldman G.H."/>
            <person name="Fietto J.L."/>
            <person name="Elias M.C."/>
            <person name="Goldman M.H."/>
            <person name="Sagot M.F."/>
            <person name="Pereira M."/>
            <person name="Stoco P.H."/>
            <person name="de Mendonca-Neto R.P."/>
            <person name="Teixeira S.M."/>
            <person name="Maciel T.E."/>
            <person name="de Oliveira Mendes T.A."/>
            <person name="Urmenyi T.P."/>
            <person name="de Souza W."/>
            <person name="Schenkman S."/>
            <person name="de Vasconcelos A.T."/>
        </authorList>
    </citation>
    <scope>NUCLEOTIDE SEQUENCE [LARGE SCALE GENOMIC DNA]</scope>
</reference>
<dbReference type="GO" id="GO:0051209">
    <property type="term" value="P:release of sequestered calcium ion into cytosol"/>
    <property type="evidence" value="ECO:0007669"/>
    <property type="project" value="TreeGrafter"/>
</dbReference>
<comment type="catalytic activity">
    <reaction evidence="6">
        <text>a 1,2-diacyl-sn-glycero-3-phospho-(1D-myo-inositol-4,5-bisphosphate) + H2O = 1D-myo-inositol 1,4,5-trisphosphate + a 1,2-diacyl-sn-glycerol + H(+)</text>
        <dbReference type="Rhea" id="RHEA:33179"/>
        <dbReference type="ChEBI" id="CHEBI:15377"/>
        <dbReference type="ChEBI" id="CHEBI:15378"/>
        <dbReference type="ChEBI" id="CHEBI:17815"/>
        <dbReference type="ChEBI" id="CHEBI:58456"/>
        <dbReference type="ChEBI" id="CHEBI:203600"/>
        <dbReference type="EC" id="3.1.4.11"/>
    </reaction>
</comment>
<feature type="domain" description="PI-PLC Y-box" evidence="9">
    <location>
        <begin position="470"/>
        <end position="561"/>
    </location>
</feature>
<evidence type="ECO:0000256" key="3">
    <source>
        <dbReference type="ARBA" id="ARBA00022963"/>
    </source>
</evidence>
<proteinExistence type="predicted"/>
<evidence type="ECO:0000256" key="4">
    <source>
        <dbReference type="ARBA" id="ARBA00023098"/>
    </source>
</evidence>
<keyword evidence="12" id="KW-1185">Reference proteome</keyword>
<dbReference type="Pfam" id="PF00387">
    <property type="entry name" value="PI-PLC-Y"/>
    <property type="match status" value="1"/>
</dbReference>